<evidence type="ECO:0000313" key="9">
    <source>
        <dbReference type="Proteomes" id="UP000198534"/>
    </source>
</evidence>
<dbReference type="Proteomes" id="UP000198534">
    <property type="component" value="Unassembled WGS sequence"/>
</dbReference>
<keyword evidence="6" id="KW-0460">Magnesium</keyword>
<proteinExistence type="inferred from homology"/>
<dbReference type="STRING" id="1048340.SAMN05444487_10446"/>
<evidence type="ECO:0000256" key="1">
    <source>
        <dbReference type="ARBA" id="ARBA00001946"/>
    </source>
</evidence>
<evidence type="ECO:0000313" key="8">
    <source>
        <dbReference type="EMBL" id="SDW53018.1"/>
    </source>
</evidence>
<evidence type="ECO:0000256" key="7">
    <source>
        <dbReference type="ARBA" id="ARBA00033711"/>
    </source>
</evidence>
<name>A0A1H2UAT2_9BACL</name>
<organism evidence="8 9">
    <name type="scientific">Marininema mesophilum</name>
    <dbReference type="NCBI Taxonomy" id="1048340"/>
    <lineage>
        <taxon>Bacteria</taxon>
        <taxon>Bacillati</taxon>
        <taxon>Bacillota</taxon>
        <taxon>Bacilli</taxon>
        <taxon>Bacillales</taxon>
        <taxon>Thermoactinomycetaceae</taxon>
        <taxon>Marininema</taxon>
    </lineage>
</organism>
<dbReference type="Gene3D" id="3.90.1560.10">
    <property type="entry name" value="ComB-like"/>
    <property type="match status" value="1"/>
</dbReference>
<dbReference type="FunFam" id="3.90.1560.10:FF:000001">
    <property type="entry name" value="Probable 2-phosphosulfolactate phosphatase"/>
    <property type="match status" value="1"/>
</dbReference>
<accession>A0A1H2UAT2</accession>
<dbReference type="GO" id="GO:0000287">
    <property type="term" value="F:magnesium ion binding"/>
    <property type="evidence" value="ECO:0007669"/>
    <property type="project" value="InterPro"/>
</dbReference>
<dbReference type="EMBL" id="FNNQ01000004">
    <property type="protein sequence ID" value="SDW53018.1"/>
    <property type="molecule type" value="Genomic_DNA"/>
</dbReference>
<dbReference type="Pfam" id="PF04029">
    <property type="entry name" value="2-ph_phosp"/>
    <property type="match status" value="1"/>
</dbReference>
<dbReference type="OrthoDB" id="4913at2"/>
<comment type="catalytic activity">
    <reaction evidence="7">
        <text>(2R)-O-phospho-3-sulfolactate + H2O = (2R)-3-sulfolactate + phosphate</text>
        <dbReference type="Rhea" id="RHEA:23416"/>
        <dbReference type="ChEBI" id="CHEBI:15377"/>
        <dbReference type="ChEBI" id="CHEBI:15597"/>
        <dbReference type="ChEBI" id="CHEBI:43474"/>
        <dbReference type="ChEBI" id="CHEBI:58738"/>
        <dbReference type="EC" id="3.1.3.71"/>
    </reaction>
</comment>
<evidence type="ECO:0000256" key="3">
    <source>
        <dbReference type="ARBA" id="ARBA00012953"/>
    </source>
</evidence>
<sequence>MKICVLSSVDELHSKILPHKTVVIIDVFRASSSIVTAFSAGAAWIRPAETVTEARELVQKGELTGGERFGKPIEGFNLGNSPSEYTTDLIRDKGIVMTTTNGTRSLLKAAKAEGILIGCFLNASACANSIQELHRDTLLLCAGTRGQFSLEDGMAAGMIIHQLSHLNSSLQLDDLSYALLHSWTSSQHRLREVLSQSQSGRRLISRGLEQDVIDCLKVDSLPIVPCWQSDRIIL</sequence>
<evidence type="ECO:0000256" key="4">
    <source>
        <dbReference type="ARBA" id="ARBA00021948"/>
    </source>
</evidence>
<gene>
    <name evidence="8" type="ORF">SAMN05444487_10446</name>
</gene>
<dbReference type="EC" id="3.1.3.71" evidence="3"/>
<protein>
    <recommendedName>
        <fullName evidence="4">Probable 2-phosphosulfolactate phosphatase</fullName>
        <ecNumber evidence="3">3.1.3.71</ecNumber>
    </recommendedName>
</protein>
<dbReference type="AlphaFoldDB" id="A0A1H2UAT2"/>
<dbReference type="SUPFAM" id="SSF142823">
    <property type="entry name" value="ComB-like"/>
    <property type="match status" value="1"/>
</dbReference>
<comment type="similarity">
    <text evidence="2">Belongs to the ComB family.</text>
</comment>
<dbReference type="PANTHER" id="PTHR37311">
    <property type="entry name" value="2-PHOSPHOSULFOLACTATE PHOSPHATASE-RELATED"/>
    <property type="match status" value="1"/>
</dbReference>
<comment type="cofactor">
    <cofactor evidence="1">
        <name>Mg(2+)</name>
        <dbReference type="ChEBI" id="CHEBI:18420"/>
    </cofactor>
</comment>
<dbReference type="InterPro" id="IPR036702">
    <property type="entry name" value="ComB-like_sf"/>
</dbReference>
<evidence type="ECO:0000256" key="5">
    <source>
        <dbReference type="ARBA" id="ARBA00022801"/>
    </source>
</evidence>
<dbReference type="GO" id="GO:0050545">
    <property type="term" value="F:sulfopyruvate decarboxylase activity"/>
    <property type="evidence" value="ECO:0007669"/>
    <property type="project" value="TreeGrafter"/>
</dbReference>
<dbReference type="InterPro" id="IPR005238">
    <property type="entry name" value="ComB-like"/>
</dbReference>
<dbReference type="PANTHER" id="PTHR37311:SF1">
    <property type="entry name" value="2-PHOSPHOSULFOLACTATE PHOSPHATASE-RELATED"/>
    <property type="match status" value="1"/>
</dbReference>
<keyword evidence="9" id="KW-1185">Reference proteome</keyword>
<dbReference type="RefSeq" id="WP_091737199.1">
    <property type="nucleotide sequence ID" value="NZ_FNNQ01000004.1"/>
</dbReference>
<dbReference type="GO" id="GO:0050532">
    <property type="term" value="F:2-phosphosulfolactate phosphatase activity"/>
    <property type="evidence" value="ECO:0007669"/>
    <property type="project" value="UniProtKB-EC"/>
</dbReference>
<keyword evidence="5" id="KW-0378">Hydrolase</keyword>
<evidence type="ECO:0000256" key="6">
    <source>
        <dbReference type="ARBA" id="ARBA00022842"/>
    </source>
</evidence>
<evidence type="ECO:0000256" key="2">
    <source>
        <dbReference type="ARBA" id="ARBA00009997"/>
    </source>
</evidence>
<reference evidence="8 9" key="1">
    <citation type="submission" date="2016-10" db="EMBL/GenBank/DDBJ databases">
        <authorList>
            <person name="de Groot N.N."/>
        </authorList>
    </citation>
    <scope>NUCLEOTIDE SEQUENCE [LARGE SCALE GENOMIC DNA]</scope>
    <source>
        <strain evidence="8 9">DSM 45610</strain>
    </source>
</reference>